<sequence>MTGRAARVGLTTYFKEAAWGDWRRVAALTPETYVGAVVRSGGTPLLLPPIGTDTSVLELLDALVVIGGSDMEPARYGQDPHPTTRPEPYRDDHDLALVHAALQRGTPLLAICRGVQVLNVALGGTLHQHVPDVVPGMATEPGGPTLYQPGPGQYGQVEVRTEPGSRIAAALGETTTVPCYHHQAVDRVADGLRVTARSPDGLVQALEPEGPAWTLGVQFHPEEDPTDDRLFAALIQHAHRMEDSHR</sequence>
<dbReference type="GO" id="GO:0005829">
    <property type="term" value="C:cytosol"/>
    <property type="evidence" value="ECO:0007669"/>
    <property type="project" value="TreeGrafter"/>
</dbReference>
<dbReference type="Proteomes" id="UP000616839">
    <property type="component" value="Unassembled WGS sequence"/>
</dbReference>
<protein>
    <submittedName>
        <fullName evidence="1">Gamma-glutamyl-gamma-aminobutyrate hydrolase family protein</fullName>
    </submittedName>
</protein>
<keyword evidence="2" id="KW-1185">Reference proteome</keyword>
<dbReference type="Gene3D" id="3.40.50.880">
    <property type="match status" value="1"/>
</dbReference>
<dbReference type="PANTHER" id="PTHR43235">
    <property type="entry name" value="GLUTAMINE AMIDOTRANSFERASE PB2B2.05-RELATED"/>
    <property type="match status" value="1"/>
</dbReference>
<dbReference type="AlphaFoldDB" id="A0A927K2U7"/>
<dbReference type="EMBL" id="JACYXZ010000001">
    <property type="protein sequence ID" value="MBD8868882.1"/>
    <property type="molecule type" value="Genomic_DNA"/>
</dbReference>
<dbReference type="GO" id="GO:0033969">
    <property type="term" value="F:gamma-glutamyl-gamma-aminobutyrate hydrolase activity"/>
    <property type="evidence" value="ECO:0007669"/>
    <property type="project" value="TreeGrafter"/>
</dbReference>
<dbReference type="InterPro" id="IPR044668">
    <property type="entry name" value="PuuD-like"/>
</dbReference>
<name>A0A927K2U7_9ACTN</name>
<dbReference type="PROSITE" id="PS51273">
    <property type="entry name" value="GATASE_TYPE_1"/>
    <property type="match status" value="1"/>
</dbReference>
<dbReference type="CDD" id="cd01745">
    <property type="entry name" value="GATase1_2"/>
    <property type="match status" value="1"/>
</dbReference>
<proteinExistence type="predicted"/>
<reference evidence="1" key="1">
    <citation type="submission" date="2020-09" db="EMBL/GenBank/DDBJ databases">
        <title>Nocardioides sp. strain MJB4 16S ribosomal RNA gene Genome sequencing and assembly.</title>
        <authorList>
            <person name="Kim I."/>
        </authorList>
    </citation>
    <scope>NUCLEOTIDE SEQUENCE</scope>
    <source>
        <strain evidence="1">MJB4</strain>
    </source>
</reference>
<dbReference type="RefSeq" id="WP_192140871.1">
    <property type="nucleotide sequence ID" value="NZ_JACYXZ010000001.1"/>
</dbReference>
<dbReference type="GO" id="GO:0006598">
    <property type="term" value="P:polyamine catabolic process"/>
    <property type="evidence" value="ECO:0007669"/>
    <property type="project" value="TreeGrafter"/>
</dbReference>
<keyword evidence="1" id="KW-0378">Hydrolase</keyword>
<dbReference type="InterPro" id="IPR011697">
    <property type="entry name" value="Peptidase_C26"/>
</dbReference>
<comment type="caution">
    <text evidence="1">The sequence shown here is derived from an EMBL/GenBank/DDBJ whole genome shotgun (WGS) entry which is preliminary data.</text>
</comment>
<evidence type="ECO:0000313" key="1">
    <source>
        <dbReference type="EMBL" id="MBD8868882.1"/>
    </source>
</evidence>
<dbReference type="InterPro" id="IPR029062">
    <property type="entry name" value="Class_I_gatase-like"/>
</dbReference>
<gene>
    <name evidence="1" type="ORF">IE331_04520</name>
</gene>
<dbReference type="SUPFAM" id="SSF52317">
    <property type="entry name" value="Class I glutamine amidotransferase-like"/>
    <property type="match status" value="1"/>
</dbReference>
<dbReference type="Pfam" id="PF07722">
    <property type="entry name" value="Peptidase_C26"/>
    <property type="match status" value="1"/>
</dbReference>
<organism evidence="1 2">
    <name type="scientific">Nocardioides donggukensis</name>
    <dbReference type="NCBI Taxonomy" id="2774019"/>
    <lineage>
        <taxon>Bacteria</taxon>
        <taxon>Bacillati</taxon>
        <taxon>Actinomycetota</taxon>
        <taxon>Actinomycetes</taxon>
        <taxon>Propionibacteriales</taxon>
        <taxon>Nocardioidaceae</taxon>
        <taxon>Nocardioides</taxon>
    </lineage>
</organism>
<accession>A0A927K2U7</accession>
<dbReference type="PANTHER" id="PTHR43235:SF1">
    <property type="entry name" value="GLUTAMINE AMIDOTRANSFERASE PB2B2.05-RELATED"/>
    <property type="match status" value="1"/>
</dbReference>
<evidence type="ECO:0000313" key="2">
    <source>
        <dbReference type="Proteomes" id="UP000616839"/>
    </source>
</evidence>